<evidence type="ECO:0000313" key="8">
    <source>
        <dbReference type="Proteomes" id="UP000053669"/>
    </source>
</evidence>
<comment type="caution">
    <text evidence="7">The sequence shown here is derived from an EMBL/GenBank/DDBJ whole genome shotgun (WGS) entry which is preliminary data.</text>
</comment>
<dbReference type="GO" id="GO:0016491">
    <property type="term" value="F:oxidoreductase activity"/>
    <property type="evidence" value="ECO:0007669"/>
    <property type="project" value="UniProtKB-KW"/>
</dbReference>
<accession>A0A101S404</accession>
<protein>
    <submittedName>
        <fullName evidence="7">Molybdopterin-binding oxidoreductase</fullName>
    </submittedName>
</protein>
<dbReference type="Pfam" id="PF01568">
    <property type="entry name" value="Molydop_binding"/>
    <property type="match status" value="1"/>
</dbReference>
<dbReference type="SMART" id="SM00926">
    <property type="entry name" value="Molybdop_Fe4S4"/>
    <property type="match status" value="1"/>
</dbReference>
<dbReference type="GO" id="GO:0043546">
    <property type="term" value="F:molybdopterin cofactor binding"/>
    <property type="evidence" value="ECO:0007669"/>
    <property type="project" value="InterPro"/>
</dbReference>
<dbReference type="GO" id="GO:0051539">
    <property type="term" value="F:4 iron, 4 sulfur cluster binding"/>
    <property type="evidence" value="ECO:0007669"/>
    <property type="project" value="UniProtKB-KW"/>
</dbReference>
<evidence type="ECO:0000256" key="3">
    <source>
        <dbReference type="ARBA" id="ARBA00023002"/>
    </source>
</evidence>
<name>A0A101S404_9ACTN</name>
<sequence>MSRTALRICPLCEATCGLTLTVEGTRVTGARGDRDDVFSKGFICPKGASFGAVDGDPDRLRTPLVRRDGELREATWEEAFDAVAAGIRGVVDRYGANSVGVVLGNPNVHTMAGALYPPVLLAGLGTRSVFTASTVDQMPKHVSSGLLYGDANAIPVPDLDHTDHLLLIGANPLESNGSLCTAPDFPGKLKALKARGGTLTVIDPRRTRTAKLADRHIAIRPGADALLLAAVAYVLFEEDLVDTGELTAHLQRLDELREAVQDFTPEAVADACDVDAGVTRALARELAAAPTAAVYGRIGSCTVPHGTLASWLVDVLNILTGNLDRPGGALFPQAATDRTPRPAGPSHGFALGRWHSRVSRHPEAKGELPLSALAEEIDTATAEGEPVRALIAVAANPVLSAPDGDRLDKALGSLDFMVSVDPYLNETSRHAHVVLPPPPPSQSPHHDFAFNTLAVRNQVRYTRPAVPLEPGRMAETEILARLILAATGMHGADPSAVDDLVIGQTLGKAVKDAHSPVHGREPGELAAELAGDTGPERRLDMMLRLGPYGDGFGVRPDGLSLTKLLAHPHGIDLGPLRSRLPQPLKTRSGKVELLPQPIADDLPRLREALRHQVDGLVLVGRRHLRSNNSWMHNVPALTGGTNRCTLQIHPEDAERLGLKDGAAVRVKGAGGEVVTEAEVTDGVRPGVVSLPHGWGHNRPGTRLSHALKDPGVNVNQLLDGSLLDPLSGNAVLNGVPIKLAAVAAL</sequence>
<dbReference type="Gene3D" id="2.20.25.90">
    <property type="entry name" value="ADC-like domains"/>
    <property type="match status" value="1"/>
</dbReference>
<dbReference type="STRING" id="58343.AQJ46_25010"/>
<organism evidence="7 8">
    <name type="scientific">Streptomyces canus</name>
    <dbReference type="NCBI Taxonomy" id="58343"/>
    <lineage>
        <taxon>Bacteria</taxon>
        <taxon>Bacillati</taxon>
        <taxon>Actinomycetota</taxon>
        <taxon>Actinomycetes</taxon>
        <taxon>Kitasatosporales</taxon>
        <taxon>Streptomycetaceae</taxon>
        <taxon>Streptomyces</taxon>
        <taxon>Streptomyces aurantiacus group</taxon>
    </lineage>
</organism>
<gene>
    <name evidence="7" type="ORF">AQJ46_25010</name>
</gene>
<keyword evidence="5" id="KW-0411">Iron-sulfur</keyword>
<dbReference type="Proteomes" id="UP000053669">
    <property type="component" value="Unassembled WGS sequence"/>
</dbReference>
<evidence type="ECO:0000259" key="6">
    <source>
        <dbReference type="PROSITE" id="PS51669"/>
    </source>
</evidence>
<keyword evidence="3" id="KW-0560">Oxidoreductase</keyword>
<dbReference type="Gene3D" id="3.40.50.740">
    <property type="match status" value="1"/>
</dbReference>
<dbReference type="SUPFAM" id="SSF50692">
    <property type="entry name" value="ADC-like"/>
    <property type="match status" value="1"/>
</dbReference>
<dbReference type="InterPro" id="IPR006656">
    <property type="entry name" value="Mopterin_OxRdtase"/>
</dbReference>
<evidence type="ECO:0000313" key="7">
    <source>
        <dbReference type="EMBL" id="KUN67012.1"/>
    </source>
</evidence>
<dbReference type="RefSeq" id="WP_059207762.1">
    <property type="nucleotide sequence ID" value="NZ_KQ948663.1"/>
</dbReference>
<evidence type="ECO:0000256" key="2">
    <source>
        <dbReference type="ARBA" id="ARBA00022723"/>
    </source>
</evidence>
<dbReference type="Gene3D" id="2.40.40.20">
    <property type="match status" value="1"/>
</dbReference>
<dbReference type="EMBL" id="LMWU01000023">
    <property type="protein sequence ID" value="KUN67012.1"/>
    <property type="molecule type" value="Genomic_DNA"/>
</dbReference>
<evidence type="ECO:0000256" key="4">
    <source>
        <dbReference type="ARBA" id="ARBA00023004"/>
    </source>
</evidence>
<proteinExistence type="predicted"/>
<evidence type="ECO:0000256" key="1">
    <source>
        <dbReference type="ARBA" id="ARBA00022485"/>
    </source>
</evidence>
<dbReference type="GO" id="GO:0046872">
    <property type="term" value="F:metal ion binding"/>
    <property type="evidence" value="ECO:0007669"/>
    <property type="project" value="UniProtKB-KW"/>
</dbReference>
<keyword evidence="2" id="KW-0479">Metal-binding</keyword>
<dbReference type="AlphaFoldDB" id="A0A101S404"/>
<dbReference type="PANTHER" id="PTHR43105:SF9">
    <property type="entry name" value="NADPH-FE(3+) OXIDOREDUCTASE SUBUNIT ALPHA"/>
    <property type="match status" value="1"/>
</dbReference>
<feature type="domain" description="4Fe-4S Mo/W bis-MGD-type" evidence="6">
    <location>
        <begin position="2"/>
        <end position="58"/>
    </location>
</feature>
<dbReference type="SUPFAM" id="SSF53706">
    <property type="entry name" value="Formate dehydrogenase/DMSO reductase, domains 1-3"/>
    <property type="match status" value="1"/>
</dbReference>
<dbReference type="Pfam" id="PF00384">
    <property type="entry name" value="Molybdopterin"/>
    <property type="match status" value="1"/>
</dbReference>
<keyword evidence="1" id="KW-0004">4Fe-4S</keyword>
<dbReference type="PANTHER" id="PTHR43105">
    <property type="entry name" value="RESPIRATORY NITRATE REDUCTASE"/>
    <property type="match status" value="1"/>
</dbReference>
<dbReference type="PROSITE" id="PS51669">
    <property type="entry name" value="4FE4S_MOW_BIS_MGD"/>
    <property type="match status" value="1"/>
</dbReference>
<reference evidence="7 8" key="1">
    <citation type="submission" date="2015-10" db="EMBL/GenBank/DDBJ databases">
        <title>Draft genome sequence of Streptomyces canus DSM 40017, type strain for the species Streptomyces canus.</title>
        <authorList>
            <person name="Ruckert C."/>
            <person name="Winkler A."/>
            <person name="Kalinowski J."/>
            <person name="Kampfer P."/>
            <person name="Glaeser S."/>
        </authorList>
    </citation>
    <scope>NUCLEOTIDE SEQUENCE [LARGE SCALE GENOMIC DNA]</scope>
    <source>
        <strain evidence="7 8">DSM 40017</strain>
    </source>
</reference>
<dbReference type="Gene3D" id="3.40.228.10">
    <property type="entry name" value="Dimethylsulfoxide Reductase, domain 2"/>
    <property type="match status" value="1"/>
</dbReference>
<dbReference type="CDD" id="cd02782">
    <property type="entry name" value="MopB_CT_1"/>
    <property type="match status" value="1"/>
</dbReference>
<keyword evidence="4" id="KW-0408">Iron</keyword>
<evidence type="ECO:0000256" key="5">
    <source>
        <dbReference type="ARBA" id="ARBA00023014"/>
    </source>
</evidence>
<dbReference type="InterPro" id="IPR050123">
    <property type="entry name" value="Prok_molybdopt-oxidoreductase"/>
</dbReference>
<dbReference type="InterPro" id="IPR009010">
    <property type="entry name" value="Asp_de-COase-like_dom_sf"/>
</dbReference>
<dbReference type="GO" id="GO:0016020">
    <property type="term" value="C:membrane"/>
    <property type="evidence" value="ECO:0007669"/>
    <property type="project" value="TreeGrafter"/>
</dbReference>
<dbReference type="InterPro" id="IPR006657">
    <property type="entry name" value="MoPterin_dinucl-bd_dom"/>
</dbReference>
<dbReference type="Pfam" id="PF04879">
    <property type="entry name" value="Molybdop_Fe4S4"/>
    <property type="match status" value="1"/>
</dbReference>
<dbReference type="InterPro" id="IPR006963">
    <property type="entry name" value="Mopterin_OxRdtase_4Fe-4S_dom"/>
</dbReference>